<name>A0A178W6Q1_ARATH</name>
<protein>
    <submittedName>
        <fullName evidence="1">Uncharacterized protein</fullName>
    </submittedName>
</protein>
<evidence type="ECO:0000313" key="1">
    <source>
        <dbReference type="EMBL" id="OAP12762.1"/>
    </source>
</evidence>
<evidence type="ECO:0000313" key="2">
    <source>
        <dbReference type="Proteomes" id="UP000078284"/>
    </source>
</evidence>
<dbReference type="Proteomes" id="UP000078284">
    <property type="component" value="Chromosome 1"/>
</dbReference>
<gene>
    <name evidence="1" type="ordered locus">AXX17_At1g33110</name>
</gene>
<dbReference type="EMBL" id="LUHQ01000001">
    <property type="protein sequence ID" value="OAP12762.1"/>
    <property type="molecule type" value="Genomic_DNA"/>
</dbReference>
<sequence length="53" mass="6108">MLEQGMEETEREVDHDHFTYSSNLAIEAPGFCSPLVYDCTLVRNVMTKLDQSR</sequence>
<reference evidence="2" key="1">
    <citation type="journal article" date="2016" name="Proc. Natl. Acad. Sci. U.S.A.">
        <title>Chromosome-level assembly of Arabidopsis thaliana Ler reveals the extent of translocation and inversion polymorphisms.</title>
        <authorList>
            <person name="Zapata L."/>
            <person name="Ding J."/>
            <person name="Willing E.M."/>
            <person name="Hartwig B."/>
            <person name="Bezdan D."/>
            <person name="Jiao W.B."/>
            <person name="Patel V."/>
            <person name="Velikkakam James G."/>
            <person name="Koornneef M."/>
            <person name="Ossowski S."/>
            <person name="Schneeberger K."/>
        </authorList>
    </citation>
    <scope>NUCLEOTIDE SEQUENCE [LARGE SCALE GENOMIC DNA]</scope>
    <source>
        <strain evidence="2">cv. Landsberg erecta</strain>
    </source>
</reference>
<organism evidence="1 2">
    <name type="scientific">Arabidopsis thaliana</name>
    <name type="common">Mouse-ear cress</name>
    <dbReference type="NCBI Taxonomy" id="3702"/>
    <lineage>
        <taxon>Eukaryota</taxon>
        <taxon>Viridiplantae</taxon>
        <taxon>Streptophyta</taxon>
        <taxon>Embryophyta</taxon>
        <taxon>Tracheophyta</taxon>
        <taxon>Spermatophyta</taxon>
        <taxon>Magnoliopsida</taxon>
        <taxon>eudicotyledons</taxon>
        <taxon>Gunneridae</taxon>
        <taxon>Pentapetalae</taxon>
        <taxon>rosids</taxon>
        <taxon>malvids</taxon>
        <taxon>Brassicales</taxon>
        <taxon>Brassicaceae</taxon>
        <taxon>Camelineae</taxon>
        <taxon>Arabidopsis</taxon>
    </lineage>
</organism>
<comment type="caution">
    <text evidence="1">The sequence shown here is derived from an EMBL/GenBank/DDBJ whole genome shotgun (WGS) entry which is preliminary data.</text>
</comment>
<dbReference type="AlphaFoldDB" id="A0A178W6Q1"/>
<accession>A0A178W6Q1</accession>
<proteinExistence type="predicted"/>